<accession>A0ACB9ZN32</accession>
<evidence type="ECO:0000313" key="1">
    <source>
        <dbReference type="EMBL" id="KAI5649010.1"/>
    </source>
</evidence>
<organism evidence="1 2">
    <name type="scientific">Catharanthus roseus</name>
    <name type="common">Madagascar periwinkle</name>
    <name type="synonym">Vinca rosea</name>
    <dbReference type="NCBI Taxonomy" id="4058"/>
    <lineage>
        <taxon>Eukaryota</taxon>
        <taxon>Viridiplantae</taxon>
        <taxon>Streptophyta</taxon>
        <taxon>Embryophyta</taxon>
        <taxon>Tracheophyta</taxon>
        <taxon>Spermatophyta</taxon>
        <taxon>Magnoliopsida</taxon>
        <taxon>eudicotyledons</taxon>
        <taxon>Gunneridae</taxon>
        <taxon>Pentapetalae</taxon>
        <taxon>asterids</taxon>
        <taxon>lamiids</taxon>
        <taxon>Gentianales</taxon>
        <taxon>Apocynaceae</taxon>
        <taxon>Rauvolfioideae</taxon>
        <taxon>Vinceae</taxon>
        <taxon>Catharanthinae</taxon>
        <taxon>Catharanthus</taxon>
    </lineage>
</organism>
<proteinExistence type="predicted"/>
<evidence type="ECO:0000313" key="2">
    <source>
        <dbReference type="Proteomes" id="UP001060085"/>
    </source>
</evidence>
<gene>
    <name evidence="1" type="ORF">M9H77_35015</name>
</gene>
<reference evidence="2" key="1">
    <citation type="journal article" date="2023" name="Nat. Plants">
        <title>Single-cell RNA sequencing provides a high-resolution roadmap for understanding the multicellular compartmentation of specialized metabolism.</title>
        <authorList>
            <person name="Sun S."/>
            <person name="Shen X."/>
            <person name="Li Y."/>
            <person name="Li Y."/>
            <person name="Wang S."/>
            <person name="Li R."/>
            <person name="Zhang H."/>
            <person name="Shen G."/>
            <person name="Guo B."/>
            <person name="Wei J."/>
            <person name="Xu J."/>
            <person name="St-Pierre B."/>
            <person name="Chen S."/>
            <person name="Sun C."/>
        </authorList>
    </citation>
    <scope>NUCLEOTIDE SEQUENCE [LARGE SCALE GENOMIC DNA]</scope>
</reference>
<dbReference type="EMBL" id="CM044708">
    <property type="protein sequence ID" value="KAI5649010.1"/>
    <property type="molecule type" value="Genomic_DNA"/>
</dbReference>
<dbReference type="Proteomes" id="UP001060085">
    <property type="component" value="Linkage Group LG08"/>
</dbReference>
<sequence length="188" mass="21129">MLCFAKGVLSPILPEDPGVTLTLPPEVEVTKERKKTNSTKRDKSHWKHVSIAHRKIQKSSGSSSSSGSGAGSGSGSGSGPRSRGRGRPSRAPRGRDPSPCSTFPYTNAFSAFIYSFISNWKNVIGDGNCDYQVVADFLQMHDECLIPPLHVQWIYHRSERVCNWADLYYKRIADWNTMRARNRNLFFY</sequence>
<comment type="caution">
    <text evidence="1">The sequence shown here is derived from an EMBL/GenBank/DDBJ whole genome shotgun (WGS) entry which is preliminary data.</text>
</comment>
<keyword evidence="2" id="KW-1185">Reference proteome</keyword>
<name>A0ACB9ZN32_CATRO</name>
<protein>
    <submittedName>
        <fullName evidence="1">Uncharacterized protein</fullName>
    </submittedName>
</protein>